<dbReference type="AlphaFoldDB" id="A0A8J8B6A3"/>
<dbReference type="Proteomes" id="UP000730161">
    <property type="component" value="Unassembled WGS sequence"/>
</dbReference>
<gene>
    <name evidence="2" type="ORF">RJ53_11070</name>
</gene>
<proteinExistence type="predicted"/>
<feature type="transmembrane region" description="Helical" evidence="1">
    <location>
        <begin position="49"/>
        <end position="74"/>
    </location>
</feature>
<keyword evidence="3" id="KW-1185">Reference proteome</keyword>
<protein>
    <submittedName>
        <fullName evidence="2">Uncharacterized protein</fullName>
    </submittedName>
</protein>
<organism evidence="2 3">
    <name type="scientific">Methanocalculus chunghsingensis</name>
    <dbReference type="NCBI Taxonomy" id="156457"/>
    <lineage>
        <taxon>Archaea</taxon>
        <taxon>Methanobacteriati</taxon>
        <taxon>Methanobacteriota</taxon>
        <taxon>Stenosarchaea group</taxon>
        <taxon>Methanomicrobia</taxon>
        <taxon>Methanomicrobiales</taxon>
        <taxon>Methanocalculaceae</taxon>
        <taxon>Methanocalculus</taxon>
    </lineage>
</organism>
<keyword evidence="1" id="KW-0812">Transmembrane</keyword>
<comment type="caution">
    <text evidence="2">The sequence shown here is derived from an EMBL/GenBank/DDBJ whole genome shotgun (WGS) entry which is preliminary data.</text>
</comment>
<evidence type="ECO:0000313" key="3">
    <source>
        <dbReference type="Proteomes" id="UP000730161"/>
    </source>
</evidence>
<reference evidence="2" key="1">
    <citation type="submission" date="2014-12" db="EMBL/GenBank/DDBJ databases">
        <authorList>
            <person name="Huang H.-H."/>
            <person name="Chen S.-C."/>
            <person name="Lai M.-C."/>
        </authorList>
    </citation>
    <scope>NUCLEOTIDE SEQUENCE</scope>
    <source>
        <strain evidence="2">K1F9705b</strain>
    </source>
</reference>
<evidence type="ECO:0000256" key="1">
    <source>
        <dbReference type="SAM" id="Phobius"/>
    </source>
</evidence>
<dbReference type="RefSeq" id="WP_211531744.1">
    <property type="nucleotide sequence ID" value="NZ_JWHL01000029.1"/>
</dbReference>
<name>A0A8J8B6A3_9EURY</name>
<evidence type="ECO:0000313" key="2">
    <source>
        <dbReference type="EMBL" id="MBR1369988.1"/>
    </source>
</evidence>
<dbReference type="EMBL" id="JWHL01000029">
    <property type="protein sequence ID" value="MBR1369988.1"/>
    <property type="molecule type" value="Genomic_DNA"/>
</dbReference>
<keyword evidence="1" id="KW-1133">Transmembrane helix</keyword>
<accession>A0A8J8B6A3</accession>
<sequence>MTIAAFAYIPVFGLPFVVVLGIVLFIFLCITASIAVLKRRGALENVPFTWHFWFARISLLLALLHGILGISVYIGI</sequence>
<keyword evidence="1" id="KW-0472">Membrane</keyword>
<feature type="transmembrane region" description="Helical" evidence="1">
    <location>
        <begin position="12"/>
        <end position="37"/>
    </location>
</feature>